<sequence length="152" mass="17150">MRSVIKNILARLQLTDAPLFGHLVDPNYVAPETDGWLNEDDEIPPLTDDETDADVPFAPAIPGLARRCDMPPVVCMHHDIPRFEVVLLLAHHLQHNTRIIPHRKMAFVVASSSFGWRKKSVARNHVSPYVKGVVNKLIDEFIDFDPTQEGIL</sequence>
<accession>A0AAD8KEU6</accession>
<protein>
    <submittedName>
        <fullName evidence="1">Uncharacterized protein</fullName>
    </submittedName>
</protein>
<keyword evidence="2" id="KW-1185">Reference proteome</keyword>
<evidence type="ECO:0000313" key="2">
    <source>
        <dbReference type="Proteomes" id="UP001229421"/>
    </source>
</evidence>
<name>A0AAD8KEU6_TARER</name>
<reference evidence="1" key="1">
    <citation type="journal article" date="2023" name="bioRxiv">
        <title>Improved chromosome-level genome assembly for marigold (Tagetes erecta).</title>
        <authorList>
            <person name="Jiang F."/>
            <person name="Yuan L."/>
            <person name="Wang S."/>
            <person name="Wang H."/>
            <person name="Xu D."/>
            <person name="Wang A."/>
            <person name="Fan W."/>
        </authorList>
    </citation>
    <scope>NUCLEOTIDE SEQUENCE</scope>
    <source>
        <strain evidence="1">WSJ</strain>
        <tissue evidence="1">Leaf</tissue>
    </source>
</reference>
<dbReference type="AlphaFoldDB" id="A0AAD8KEU6"/>
<comment type="caution">
    <text evidence="1">The sequence shown here is derived from an EMBL/GenBank/DDBJ whole genome shotgun (WGS) entry which is preliminary data.</text>
</comment>
<dbReference type="Proteomes" id="UP001229421">
    <property type="component" value="Unassembled WGS sequence"/>
</dbReference>
<gene>
    <name evidence="1" type="ORF">QVD17_24129</name>
</gene>
<dbReference type="EMBL" id="JAUHHV010000006">
    <property type="protein sequence ID" value="KAK1421640.1"/>
    <property type="molecule type" value="Genomic_DNA"/>
</dbReference>
<evidence type="ECO:0000313" key="1">
    <source>
        <dbReference type="EMBL" id="KAK1421640.1"/>
    </source>
</evidence>
<proteinExistence type="predicted"/>
<organism evidence="1 2">
    <name type="scientific">Tagetes erecta</name>
    <name type="common">African marigold</name>
    <dbReference type="NCBI Taxonomy" id="13708"/>
    <lineage>
        <taxon>Eukaryota</taxon>
        <taxon>Viridiplantae</taxon>
        <taxon>Streptophyta</taxon>
        <taxon>Embryophyta</taxon>
        <taxon>Tracheophyta</taxon>
        <taxon>Spermatophyta</taxon>
        <taxon>Magnoliopsida</taxon>
        <taxon>eudicotyledons</taxon>
        <taxon>Gunneridae</taxon>
        <taxon>Pentapetalae</taxon>
        <taxon>asterids</taxon>
        <taxon>campanulids</taxon>
        <taxon>Asterales</taxon>
        <taxon>Asteraceae</taxon>
        <taxon>Asteroideae</taxon>
        <taxon>Heliantheae alliance</taxon>
        <taxon>Tageteae</taxon>
        <taxon>Tagetes</taxon>
    </lineage>
</organism>